<evidence type="ECO:0000256" key="8">
    <source>
        <dbReference type="ARBA" id="ARBA00030593"/>
    </source>
</evidence>
<name>A0A6A6GVU0_VIRVR</name>
<evidence type="ECO:0000313" key="10">
    <source>
        <dbReference type="EMBL" id="KAF2229827.1"/>
    </source>
</evidence>
<dbReference type="PROSITE" id="PS51850">
    <property type="entry name" value="KARI_N"/>
    <property type="match status" value="1"/>
</dbReference>
<dbReference type="OrthoDB" id="10255643at2759"/>
<evidence type="ECO:0000256" key="2">
    <source>
        <dbReference type="ARBA" id="ARBA00004885"/>
    </source>
</evidence>
<evidence type="ECO:0000259" key="9">
    <source>
        <dbReference type="PROSITE" id="PS51850"/>
    </source>
</evidence>
<dbReference type="InterPro" id="IPR000506">
    <property type="entry name" value="KARI_C"/>
</dbReference>
<evidence type="ECO:0000256" key="3">
    <source>
        <dbReference type="ARBA" id="ARBA00010318"/>
    </source>
</evidence>
<dbReference type="GO" id="GO:0009099">
    <property type="term" value="P:L-valine biosynthetic process"/>
    <property type="evidence" value="ECO:0007669"/>
    <property type="project" value="UniProtKB-UniPathway"/>
</dbReference>
<comment type="pathway">
    <text evidence="1">Amino-acid biosynthesis; L-valine biosynthesis; L-valine from pyruvate: step 2/4.</text>
</comment>
<proteinExistence type="inferred from homology"/>
<protein>
    <recommendedName>
        <fullName evidence="8">Acetohydroxy-acid reductoisomerase</fullName>
    </recommendedName>
    <alternativeName>
        <fullName evidence="7">Alpha-keto-beta-hydroxylacyl reductoisomerase</fullName>
    </alternativeName>
</protein>
<dbReference type="Pfam" id="PF07991">
    <property type="entry name" value="KARI_N"/>
    <property type="match status" value="1"/>
</dbReference>
<dbReference type="InterPro" id="IPR036291">
    <property type="entry name" value="NAD(P)-bd_dom_sf"/>
</dbReference>
<dbReference type="PANTHER" id="PTHR21371:SF1">
    <property type="entry name" value="KETOL-ACID REDUCTOISOMERASE, MITOCHONDRIAL"/>
    <property type="match status" value="1"/>
</dbReference>
<comment type="pathway">
    <text evidence="2">Amino-acid biosynthesis; L-isoleucine biosynthesis; L-isoleucine from 2-oxobutanoate: step 2/4.</text>
</comment>
<keyword evidence="6" id="KW-0100">Branched-chain amino acid biosynthesis</keyword>
<sequence length="209" mass="23110">MVAPRMIGTSVRSRYESGQGFPCFVSVEQDGTGKAWDVALALCRGIGATKGGVIESSVREETLMDLFAEQALWPAVIACFNEAYTLLKGLGCSDEALVHEMWMSKEPAEIFEKAADDGFIRQLIHHSSVSQFGQLKGSMEVDTAPIRKEFKRVAEERVLNGKFAEEFTELEKSPGGIDKALQALYDKAYNSELGRGERRVRERLGLKNA</sequence>
<dbReference type="PANTHER" id="PTHR21371">
    <property type="entry name" value="KETOL-ACID REDUCTOISOMERASE, MITOCHONDRIAL"/>
    <property type="match status" value="1"/>
</dbReference>
<evidence type="ECO:0000256" key="1">
    <source>
        <dbReference type="ARBA" id="ARBA00004864"/>
    </source>
</evidence>
<dbReference type="Gene3D" id="6.10.240.10">
    <property type="match status" value="1"/>
</dbReference>
<keyword evidence="11" id="KW-1185">Reference proteome</keyword>
<organism evidence="10 11">
    <name type="scientific">Viridothelium virens</name>
    <name type="common">Speckled blister lichen</name>
    <name type="synonym">Trypethelium virens</name>
    <dbReference type="NCBI Taxonomy" id="1048519"/>
    <lineage>
        <taxon>Eukaryota</taxon>
        <taxon>Fungi</taxon>
        <taxon>Dikarya</taxon>
        <taxon>Ascomycota</taxon>
        <taxon>Pezizomycotina</taxon>
        <taxon>Dothideomycetes</taxon>
        <taxon>Dothideomycetes incertae sedis</taxon>
        <taxon>Trypetheliales</taxon>
        <taxon>Trypetheliaceae</taxon>
        <taxon>Viridothelium</taxon>
    </lineage>
</organism>
<dbReference type="Proteomes" id="UP000800092">
    <property type="component" value="Unassembled WGS sequence"/>
</dbReference>
<dbReference type="SUPFAM" id="SSF48179">
    <property type="entry name" value="6-phosphogluconate dehydrogenase C-terminal domain-like"/>
    <property type="match status" value="1"/>
</dbReference>
<dbReference type="Pfam" id="PF01450">
    <property type="entry name" value="KARI_C"/>
    <property type="match status" value="1"/>
</dbReference>
<evidence type="ECO:0000256" key="4">
    <source>
        <dbReference type="ARBA" id="ARBA00022605"/>
    </source>
</evidence>
<gene>
    <name evidence="10" type="ORF">EV356DRAFT_510110</name>
</gene>
<dbReference type="InterPro" id="IPR013116">
    <property type="entry name" value="KARI_N"/>
</dbReference>
<dbReference type="InterPro" id="IPR008927">
    <property type="entry name" value="6-PGluconate_DH-like_C_sf"/>
</dbReference>
<dbReference type="GO" id="GO:0009097">
    <property type="term" value="P:isoleucine biosynthetic process"/>
    <property type="evidence" value="ECO:0007669"/>
    <property type="project" value="UniProtKB-UniPathway"/>
</dbReference>
<accession>A0A6A6GVU0</accession>
<evidence type="ECO:0000256" key="5">
    <source>
        <dbReference type="ARBA" id="ARBA00023002"/>
    </source>
</evidence>
<evidence type="ECO:0000256" key="6">
    <source>
        <dbReference type="ARBA" id="ARBA00023304"/>
    </source>
</evidence>
<dbReference type="Gene3D" id="3.40.50.720">
    <property type="entry name" value="NAD(P)-binding Rossmann-like Domain"/>
    <property type="match status" value="1"/>
</dbReference>
<dbReference type="UniPathway" id="UPA00047">
    <property type="reaction ID" value="UER00056"/>
</dbReference>
<feature type="domain" description="KARI N-terminal Rossmann" evidence="9">
    <location>
        <begin position="1"/>
        <end position="56"/>
    </location>
</feature>
<evidence type="ECO:0000256" key="7">
    <source>
        <dbReference type="ARBA" id="ARBA00030209"/>
    </source>
</evidence>
<dbReference type="GO" id="GO:0004455">
    <property type="term" value="F:ketol-acid reductoisomerase activity"/>
    <property type="evidence" value="ECO:0007669"/>
    <property type="project" value="InterPro"/>
</dbReference>
<dbReference type="SUPFAM" id="SSF51735">
    <property type="entry name" value="NAD(P)-binding Rossmann-fold domains"/>
    <property type="match status" value="1"/>
</dbReference>
<dbReference type="AlphaFoldDB" id="A0A6A6GVU0"/>
<dbReference type="InterPro" id="IPR013023">
    <property type="entry name" value="KARI"/>
</dbReference>
<dbReference type="EMBL" id="ML991853">
    <property type="protein sequence ID" value="KAF2229827.1"/>
    <property type="molecule type" value="Genomic_DNA"/>
</dbReference>
<dbReference type="UniPathway" id="UPA00049">
    <property type="reaction ID" value="UER00060"/>
</dbReference>
<comment type="similarity">
    <text evidence="3">Belongs to the ketol-acid reductoisomerase family.</text>
</comment>
<reference evidence="10" key="1">
    <citation type="journal article" date="2020" name="Stud. Mycol.">
        <title>101 Dothideomycetes genomes: a test case for predicting lifestyles and emergence of pathogens.</title>
        <authorList>
            <person name="Haridas S."/>
            <person name="Albert R."/>
            <person name="Binder M."/>
            <person name="Bloem J."/>
            <person name="Labutti K."/>
            <person name="Salamov A."/>
            <person name="Andreopoulos B."/>
            <person name="Baker S."/>
            <person name="Barry K."/>
            <person name="Bills G."/>
            <person name="Bluhm B."/>
            <person name="Cannon C."/>
            <person name="Castanera R."/>
            <person name="Culley D."/>
            <person name="Daum C."/>
            <person name="Ezra D."/>
            <person name="Gonzalez J."/>
            <person name="Henrissat B."/>
            <person name="Kuo A."/>
            <person name="Liang C."/>
            <person name="Lipzen A."/>
            <person name="Lutzoni F."/>
            <person name="Magnuson J."/>
            <person name="Mondo S."/>
            <person name="Nolan M."/>
            <person name="Ohm R."/>
            <person name="Pangilinan J."/>
            <person name="Park H.-J."/>
            <person name="Ramirez L."/>
            <person name="Alfaro M."/>
            <person name="Sun H."/>
            <person name="Tritt A."/>
            <person name="Yoshinaga Y."/>
            <person name="Zwiers L.-H."/>
            <person name="Turgeon B."/>
            <person name="Goodwin S."/>
            <person name="Spatafora J."/>
            <person name="Crous P."/>
            <person name="Grigoriev I."/>
        </authorList>
    </citation>
    <scope>NUCLEOTIDE SEQUENCE</scope>
    <source>
        <strain evidence="10">Tuck. ex Michener</strain>
    </source>
</reference>
<evidence type="ECO:0000313" key="11">
    <source>
        <dbReference type="Proteomes" id="UP000800092"/>
    </source>
</evidence>
<keyword evidence="4" id="KW-0028">Amino-acid biosynthesis</keyword>
<keyword evidence="5" id="KW-0560">Oxidoreductase</keyword>